<comment type="caution">
    <text evidence="2">The sequence shown here is derived from an EMBL/GenBank/DDBJ whole genome shotgun (WGS) entry which is preliminary data.</text>
</comment>
<feature type="transmembrane region" description="Helical" evidence="1">
    <location>
        <begin position="12"/>
        <end position="33"/>
    </location>
</feature>
<keyword evidence="3" id="KW-1185">Reference proteome</keyword>
<protein>
    <recommendedName>
        <fullName evidence="4">RDD domain-containing protein</fullName>
    </recommendedName>
</protein>
<dbReference type="AlphaFoldDB" id="A0A2T7UPD2"/>
<keyword evidence="1" id="KW-0472">Membrane</keyword>
<evidence type="ECO:0000256" key="1">
    <source>
        <dbReference type="SAM" id="Phobius"/>
    </source>
</evidence>
<dbReference type="Proteomes" id="UP000244810">
    <property type="component" value="Unassembled WGS sequence"/>
</dbReference>
<gene>
    <name evidence="2" type="ORF">DDE23_15675</name>
</gene>
<keyword evidence="1" id="KW-0812">Transmembrane</keyword>
<evidence type="ECO:0000313" key="2">
    <source>
        <dbReference type="EMBL" id="PVE46585.1"/>
    </source>
</evidence>
<name>A0A2T7UPD2_9RHOB</name>
<organism evidence="2 3">
    <name type="scientific">Pararhodobacter aggregans</name>
    <dbReference type="NCBI Taxonomy" id="404875"/>
    <lineage>
        <taxon>Bacteria</taxon>
        <taxon>Pseudomonadati</taxon>
        <taxon>Pseudomonadota</taxon>
        <taxon>Alphaproteobacteria</taxon>
        <taxon>Rhodobacterales</taxon>
        <taxon>Paracoccaceae</taxon>
        <taxon>Pararhodobacter</taxon>
    </lineage>
</organism>
<evidence type="ECO:0008006" key="4">
    <source>
        <dbReference type="Google" id="ProtNLM"/>
    </source>
</evidence>
<dbReference type="RefSeq" id="WP_107752758.1">
    <property type="nucleotide sequence ID" value="NZ_QBKF01000008.1"/>
</dbReference>
<keyword evidence="1" id="KW-1133">Transmembrane helix</keyword>
<evidence type="ECO:0000313" key="3">
    <source>
        <dbReference type="Proteomes" id="UP000244810"/>
    </source>
</evidence>
<dbReference type="EMBL" id="QDDR01000008">
    <property type="protein sequence ID" value="PVE46585.1"/>
    <property type="molecule type" value="Genomic_DNA"/>
</dbReference>
<proteinExistence type="predicted"/>
<sequence>MPPSLLIRRLAALALDLLIAGLVLVVLIAATPLGRVASLPLSPRLLGPGTCGPVTAETFADNPYTRLWIEIRENGQRDPSLGRLSPETSLCEVRIFGILHYAYFRLAYPSLLRVFPFGYIEIVPVDATGTIQPARDHTLALVAGLMLLAALLRLDTPGKRLLGLRIAGARPRLREALRSGPFLIYGLICALDPWIVDWLRPSRPPSEDRALIEAYLNTSWFIGTSWQRAISWALAGYALLALLLVALRRPAPWDRLAQTTVVRR</sequence>
<reference evidence="2 3" key="1">
    <citation type="journal article" date="2011" name="Syst. Appl. Microbiol.">
        <title>Defluviimonas denitrificans gen. nov., sp. nov., and Pararhodobacter aggregans gen. nov., sp. nov., non-phototrophic Rhodobacteraceae from the biofilter of a marine aquaculture.</title>
        <authorList>
            <person name="Foesel B.U."/>
            <person name="Drake H.L."/>
            <person name="Schramm A."/>
        </authorList>
    </citation>
    <scope>NUCLEOTIDE SEQUENCE [LARGE SCALE GENOMIC DNA]</scope>
    <source>
        <strain evidence="2 3">D1-19</strain>
    </source>
</reference>
<accession>A0A2T7UPD2</accession>
<feature type="transmembrane region" description="Helical" evidence="1">
    <location>
        <begin position="229"/>
        <end position="247"/>
    </location>
</feature>